<reference evidence="2 3" key="1">
    <citation type="submission" date="2016-10" db="EMBL/GenBank/DDBJ databases">
        <authorList>
            <person name="de Groot N.N."/>
        </authorList>
    </citation>
    <scope>NUCLEOTIDE SEQUENCE [LARGE SCALE GENOMIC DNA]</scope>
    <source>
        <strain evidence="2 3">DSM 16981</strain>
    </source>
</reference>
<keyword evidence="2" id="KW-0808">Transferase</keyword>
<name>A0A1G9XVF1_9FIRM</name>
<keyword evidence="2" id="KW-0489">Methyltransferase</keyword>
<dbReference type="GO" id="GO:0008757">
    <property type="term" value="F:S-adenosylmethionine-dependent methyltransferase activity"/>
    <property type="evidence" value="ECO:0007669"/>
    <property type="project" value="InterPro"/>
</dbReference>
<dbReference type="Gene3D" id="3.40.50.150">
    <property type="entry name" value="Vaccinia Virus protein VP39"/>
    <property type="match status" value="1"/>
</dbReference>
<dbReference type="AlphaFoldDB" id="A0A1G9XVF1"/>
<dbReference type="Proteomes" id="UP000199309">
    <property type="component" value="Unassembled WGS sequence"/>
</dbReference>
<gene>
    <name evidence="2" type="ORF">SAMN05660299_01924</name>
</gene>
<protein>
    <submittedName>
        <fullName evidence="2">Methyltransferase domain-containing protein</fullName>
    </submittedName>
</protein>
<dbReference type="InterPro" id="IPR013216">
    <property type="entry name" value="Methyltransf_11"/>
</dbReference>
<dbReference type="GO" id="GO:0032259">
    <property type="term" value="P:methylation"/>
    <property type="evidence" value="ECO:0007669"/>
    <property type="project" value="UniProtKB-KW"/>
</dbReference>
<dbReference type="Pfam" id="PF08241">
    <property type="entry name" value="Methyltransf_11"/>
    <property type="match status" value="1"/>
</dbReference>
<dbReference type="SUPFAM" id="SSF53335">
    <property type="entry name" value="S-adenosyl-L-methionine-dependent methyltransferases"/>
    <property type="match status" value="1"/>
</dbReference>
<proteinExistence type="predicted"/>
<accession>A0A1G9XVF1</accession>
<dbReference type="STRING" id="349095.SAMN05660299_01924"/>
<feature type="domain" description="Methyltransferase type 11" evidence="1">
    <location>
        <begin position="27"/>
        <end position="106"/>
    </location>
</feature>
<dbReference type="CDD" id="cd02440">
    <property type="entry name" value="AdoMet_MTases"/>
    <property type="match status" value="1"/>
</dbReference>
<sequence>MNRHPGGDEHTKEMLRLASVTVPARILDMGAGDGQTVRLLRDLGFYVQGIDLITSTDVTWGDFLHTSYDAESFDVVLSQCSFFISGRIQEAFTEAYRVVKPHGFLLYSDVGIRNSQNLIDSVVNVGFHIICFQDMTEIWRQYYVECLWRGEDISKLYCPIPKGKYGYYMLICRKEG</sequence>
<evidence type="ECO:0000313" key="3">
    <source>
        <dbReference type="Proteomes" id="UP000199309"/>
    </source>
</evidence>
<dbReference type="InterPro" id="IPR029063">
    <property type="entry name" value="SAM-dependent_MTases_sf"/>
</dbReference>
<evidence type="ECO:0000259" key="1">
    <source>
        <dbReference type="Pfam" id="PF08241"/>
    </source>
</evidence>
<evidence type="ECO:0000313" key="2">
    <source>
        <dbReference type="EMBL" id="SDN00203.1"/>
    </source>
</evidence>
<dbReference type="EMBL" id="FNHQ01000019">
    <property type="protein sequence ID" value="SDN00203.1"/>
    <property type="molecule type" value="Genomic_DNA"/>
</dbReference>
<organism evidence="2 3">
    <name type="scientific">Megasphaera paucivorans</name>
    <dbReference type="NCBI Taxonomy" id="349095"/>
    <lineage>
        <taxon>Bacteria</taxon>
        <taxon>Bacillati</taxon>
        <taxon>Bacillota</taxon>
        <taxon>Negativicutes</taxon>
        <taxon>Veillonellales</taxon>
        <taxon>Veillonellaceae</taxon>
        <taxon>Megasphaera</taxon>
    </lineage>
</organism>
<keyword evidence="3" id="KW-1185">Reference proteome</keyword>
<dbReference type="RefSeq" id="WP_176762938.1">
    <property type="nucleotide sequence ID" value="NZ_FNHQ01000019.1"/>
</dbReference>